<dbReference type="Proteomes" id="UP000436088">
    <property type="component" value="Unassembled WGS sequence"/>
</dbReference>
<keyword evidence="4" id="KW-1185">Reference proteome</keyword>
<evidence type="ECO:0000256" key="2">
    <source>
        <dbReference type="SAM" id="MobiDB-lite"/>
    </source>
</evidence>
<proteinExistence type="predicted"/>
<dbReference type="PANTHER" id="PTHR37371">
    <property type="entry name" value="OS08G0180400 PROTEIN"/>
    <property type="match status" value="1"/>
</dbReference>
<accession>A0A6A2XTD2</accession>
<name>A0A6A2XTD2_HIBSY</name>
<feature type="region of interest" description="Disordered" evidence="2">
    <location>
        <begin position="1"/>
        <end position="29"/>
    </location>
</feature>
<keyword evidence="1" id="KW-0175">Coiled coil</keyword>
<organism evidence="3 4">
    <name type="scientific">Hibiscus syriacus</name>
    <name type="common">Rose of Sharon</name>
    <dbReference type="NCBI Taxonomy" id="106335"/>
    <lineage>
        <taxon>Eukaryota</taxon>
        <taxon>Viridiplantae</taxon>
        <taxon>Streptophyta</taxon>
        <taxon>Embryophyta</taxon>
        <taxon>Tracheophyta</taxon>
        <taxon>Spermatophyta</taxon>
        <taxon>Magnoliopsida</taxon>
        <taxon>eudicotyledons</taxon>
        <taxon>Gunneridae</taxon>
        <taxon>Pentapetalae</taxon>
        <taxon>rosids</taxon>
        <taxon>malvids</taxon>
        <taxon>Malvales</taxon>
        <taxon>Malvaceae</taxon>
        <taxon>Malvoideae</taxon>
        <taxon>Hibiscus</taxon>
    </lineage>
</organism>
<reference evidence="3" key="1">
    <citation type="submission" date="2019-09" db="EMBL/GenBank/DDBJ databases">
        <title>Draft genome information of white flower Hibiscus syriacus.</title>
        <authorList>
            <person name="Kim Y.-M."/>
        </authorList>
    </citation>
    <scope>NUCLEOTIDE SEQUENCE [LARGE SCALE GENOMIC DNA]</scope>
    <source>
        <strain evidence="3">YM2019G1</strain>
    </source>
</reference>
<dbReference type="PANTHER" id="PTHR37371:SF1">
    <property type="entry name" value="KINESIN-LIKE PROTEIN"/>
    <property type="match status" value="1"/>
</dbReference>
<protein>
    <submittedName>
        <fullName evidence="3">PAM68</fullName>
    </submittedName>
</protein>
<feature type="compositionally biased region" description="Polar residues" evidence="2">
    <location>
        <begin position="20"/>
        <end position="29"/>
    </location>
</feature>
<gene>
    <name evidence="3" type="ORF">F3Y22_tig00116996pilonHSYRG00200</name>
</gene>
<sequence length="273" mass="31148">MQRRSNRRSPLPMTSPVPEENQSPPKSTIFSKRKRNIANGSHSNSASAFFNLHSSLPTPKPQQSIRRNLIDRSYYEILKDLDVTHSRLHKRFKIQMQACQQVLEEAEKEYNKISEKIDSSHEAMKASYAEFMADAQNTSSRGIVELLVIIATVISTRLVEGGWKVRFARFNLLVVLPNLHTKTYQNNNSPPVLDEPRTNSTVNEEGPNSKDNNQEQEERDKGWLQLSIGGRDSRIKANMICSNVLSFFTESNAEPHYINDLENVLEEESFDGL</sequence>
<comment type="caution">
    <text evidence="3">The sequence shown here is derived from an EMBL/GenBank/DDBJ whole genome shotgun (WGS) entry which is preliminary data.</text>
</comment>
<feature type="coiled-coil region" evidence="1">
    <location>
        <begin position="89"/>
        <end position="123"/>
    </location>
</feature>
<dbReference type="AlphaFoldDB" id="A0A6A2XTD2"/>
<feature type="region of interest" description="Disordered" evidence="2">
    <location>
        <begin position="184"/>
        <end position="221"/>
    </location>
</feature>
<evidence type="ECO:0000313" key="3">
    <source>
        <dbReference type="EMBL" id="KAE8657214.1"/>
    </source>
</evidence>
<dbReference type="EMBL" id="VEPZ02001761">
    <property type="protein sequence ID" value="KAE8657214.1"/>
    <property type="molecule type" value="Genomic_DNA"/>
</dbReference>
<evidence type="ECO:0000256" key="1">
    <source>
        <dbReference type="SAM" id="Coils"/>
    </source>
</evidence>
<evidence type="ECO:0000313" key="4">
    <source>
        <dbReference type="Proteomes" id="UP000436088"/>
    </source>
</evidence>
<feature type="compositionally biased region" description="Basic and acidic residues" evidence="2">
    <location>
        <begin position="212"/>
        <end position="221"/>
    </location>
</feature>